<organism evidence="2 4">
    <name type="scientific">Roseovarius indicus</name>
    <dbReference type="NCBI Taxonomy" id="540747"/>
    <lineage>
        <taxon>Bacteria</taxon>
        <taxon>Pseudomonadati</taxon>
        <taxon>Pseudomonadota</taxon>
        <taxon>Alphaproteobacteria</taxon>
        <taxon>Rhodobacterales</taxon>
        <taxon>Roseobacteraceae</taxon>
        <taxon>Roseovarius</taxon>
    </lineage>
</organism>
<dbReference type="EMBL" id="CP031598">
    <property type="protein sequence ID" value="QEW24338.1"/>
    <property type="molecule type" value="Genomic_DNA"/>
</dbReference>
<dbReference type="Proteomes" id="UP000325785">
    <property type="component" value="Chromosome"/>
</dbReference>
<dbReference type="AlphaFoldDB" id="A0A0T5P6W9"/>
<dbReference type="STRING" id="540747.SAMN04488031_10286"/>
<dbReference type="OrthoDB" id="7659348at2"/>
<evidence type="ECO:0000256" key="1">
    <source>
        <dbReference type="SAM" id="MobiDB-lite"/>
    </source>
</evidence>
<dbReference type="EMBL" id="LAXI01000011">
    <property type="protein sequence ID" value="KRS16769.1"/>
    <property type="molecule type" value="Genomic_DNA"/>
</dbReference>
<dbReference type="KEGG" id="rid:RIdsm_00115"/>
<evidence type="ECO:0000313" key="3">
    <source>
        <dbReference type="EMBL" id="QEW24338.1"/>
    </source>
</evidence>
<feature type="compositionally biased region" description="Basic and acidic residues" evidence="1">
    <location>
        <begin position="48"/>
        <end position="63"/>
    </location>
</feature>
<dbReference type="RefSeq" id="WP_057817374.1">
    <property type="nucleotide sequence ID" value="NZ_CAXRJZ010000108.1"/>
</dbReference>
<keyword evidence="4" id="KW-1185">Reference proteome</keyword>
<feature type="region of interest" description="Disordered" evidence="1">
    <location>
        <begin position="44"/>
        <end position="69"/>
    </location>
</feature>
<protein>
    <submittedName>
        <fullName evidence="2">Uncharacterized protein</fullName>
    </submittedName>
</protein>
<evidence type="ECO:0000313" key="2">
    <source>
        <dbReference type="EMBL" id="KRS16769.1"/>
    </source>
</evidence>
<evidence type="ECO:0000313" key="4">
    <source>
        <dbReference type="Proteomes" id="UP000051401"/>
    </source>
</evidence>
<proteinExistence type="predicted"/>
<dbReference type="Proteomes" id="UP000051401">
    <property type="component" value="Unassembled WGS sequence"/>
</dbReference>
<gene>
    <name evidence="3" type="ORF">RIdsm_00115</name>
    <name evidence="2" type="ORF">XM52_16170</name>
</gene>
<sequence>METEWILDVLADLRTFAHQNGLPALAEQIDETCLLAAVEIASTAEGPPGHERGTADETGKDLELLGAGV</sequence>
<reference evidence="2 4" key="1">
    <citation type="submission" date="2015-04" db="EMBL/GenBank/DDBJ databases">
        <title>The draft genome sequence of Roseovarius indicus B108T.</title>
        <authorList>
            <person name="Li G."/>
            <person name="Lai Q."/>
            <person name="Shao Z."/>
            <person name="Yan P."/>
        </authorList>
    </citation>
    <scope>NUCLEOTIDE SEQUENCE [LARGE SCALE GENOMIC DNA]</scope>
    <source>
        <strain evidence="2 4">B108</strain>
    </source>
</reference>
<accession>A0A0T5P6W9</accession>
<reference evidence="3 5" key="2">
    <citation type="submission" date="2018-08" db="EMBL/GenBank/DDBJ databases">
        <title>Genetic Globetrotter - A new plasmid hitch-hiking vast phylogenetic and geographic distances.</title>
        <authorList>
            <person name="Vollmers J."/>
            <person name="Petersen J."/>
        </authorList>
    </citation>
    <scope>NUCLEOTIDE SEQUENCE [LARGE SCALE GENOMIC DNA]</scope>
    <source>
        <strain evidence="3 5">DSM 26383</strain>
    </source>
</reference>
<evidence type="ECO:0000313" key="5">
    <source>
        <dbReference type="Proteomes" id="UP000325785"/>
    </source>
</evidence>
<name>A0A0T5P6W9_9RHOB</name>